<dbReference type="RefSeq" id="WP_010368533.1">
    <property type="nucleotide sequence ID" value="NZ_CP011924.1"/>
</dbReference>
<feature type="domain" description="Glycosyltransferase 2-like" evidence="1">
    <location>
        <begin position="13"/>
        <end position="166"/>
    </location>
</feature>
<dbReference type="InterPro" id="IPR029044">
    <property type="entry name" value="Nucleotide-diphossugar_trans"/>
</dbReference>
<accession>A0ABN5CJW4</accession>
<dbReference type="SUPFAM" id="SSF53448">
    <property type="entry name" value="Nucleotide-diphospho-sugar transferases"/>
    <property type="match status" value="1"/>
</dbReference>
<gene>
    <name evidence="2" type="ORF">PPIS_a4332</name>
</gene>
<reference evidence="2 3" key="1">
    <citation type="submission" date="2015-06" db="EMBL/GenBank/DDBJ databases">
        <authorList>
            <person name="Xie B.-B."/>
            <person name="Rong J.-C."/>
            <person name="Qin Q.-L."/>
            <person name="Zhang Y.-Z."/>
        </authorList>
    </citation>
    <scope>NUCLEOTIDE SEQUENCE [LARGE SCALE GENOMIC DNA]</scope>
    <source>
        <strain evidence="2 3">JCM 20779</strain>
    </source>
</reference>
<evidence type="ECO:0000259" key="1">
    <source>
        <dbReference type="Pfam" id="PF00535"/>
    </source>
</evidence>
<name>A0ABN5CJW4_PSEO7</name>
<dbReference type="InterPro" id="IPR001173">
    <property type="entry name" value="Glyco_trans_2-like"/>
</dbReference>
<dbReference type="Pfam" id="PF00535">
    <property type="entry name" value="Glycos_transf_2"/>
    <property type="match status" value="1"/>
</dbReference>
<evidence type="ECO:0000313" key="2">
    <source>
        <dbReference type="EMBL" id="ATD08974.1"/>
    </source>
</evidence>
<evidence type="ECO:0000313" key="3">
    <source>
        <dbReference type="Proteomes" id="UP000016521"/>
    </source>
</evidence>
<dbReference type="EMBL" id="CP011924">
    <property type="protein sequence ID" value="ATD08974.1"/>
    <property type="molecule type" value="Genomic_DNA"/>
</dbReference>
<dbReference type="PANTHER" id="PTHR22916:SF3">
    <property type="entry name" value="UDP-GLCNAC:BETAGAL BETA-1,3-N-ACETYLGLUCOSAMINYLTRANSFERASE-LIKE PROTEIN 1"/>
    <property type="match status" value="1"/>
</dbReference>
<dbReference type="Gene3D" id="3.90.550.10">
    <property type="entry name" value="Spore Coat Polysaccharide Biosynthesis Protein SpsA, Chain A"/>
    <property type="match status" value="1"/>
</dbReference>
<protein>
    <recommendedName>
        <fullName evidence="1">Glycosyltransferase 2-like domain-containing protein</fullName>
    </recommendedName>
</protein>
<proteinExistence type="predicted"/>
<sequence>MAGTDKSNKVKFTVVVPVYNSVEFIAETIRSIKMQDYEYFEVIMVDDGSSDGSVDIINEQIGNDPRFKLLSQKNAGPNVARNYAISHAKGDYLLFLDSDDIYHKNAFSKVNKELNRKSFDIINFGYEFKDFCSGKVYSRSNYSVHELMGEQALTSSLLQGGISGVCWNKCIKRELLVSNGIEFTPDRKHGRDILFSRICSYYAKNALILPDVLIFSRFRYSSYSRSFTEKNVHSAIDLVQKHKDFFENNVSQSNFLHLKSAMFRHLLYIFILSAFRIHRGTDFFKNAELLNSEMSNDFYHEINDSLNLKFRLLSKVSKFPMLFRFLCQFIKKLGFQPY</sequence>
<organism evidence="2 3">
    <name type="scientific">Pseudoalteromonas piscicida</name>
    <dbReference type="NCBI Taxonomy" id="43662"/>
    <lineage>
        <taxon>Bacteria</taxon>
        <taxon>Pseudomonadati</taxon>
        <taxon>Pseudomonadota</taxon>
        <taxon>Gammaproteobacteria</taxon>
        <taxon>Alteromonadales</taxon>
        <taxon>Pseudoalteromonadaceae</taxon>
        <taxon>Pseudoalteromonas</taxon>
    </lineage>
</organism>
<dbReference type="Proteomes" id="UP000016521">
    <property type="component" value="Chromosome I"/>
</dbReference>
<dbReference type="PANTHER" id="PTHR22916">
    <property type="entry name" value="GLYCOSYLTRANSFERASE"/>
    <property type="match status" value="1"/>
</dbReference>
<keyword evidence="3" id="KW-1185">Reference proteome</keyword>
<dbReference type="CDD" id="cd00761">
    <property type="entry name" value="Glyco_tranf_GTA_type"/>
    <property type="match status" value="1"/>
</dbReference>